<gene>
    <name evidence="1" type="ORF">J2S39_000343</name>
</gene>
<dbReference type="EMBL" id="JAVDXZ010000001">
    <property type="protein sequence ID" value="MDR7328667.1"/>
    <property type="molecule type" value="Genomic_DNA"/>
</dbReference>
<dbReference type="RefSeq" id="WP_290197671.1">
    <property type="nucleotide sequence ID" value="NZ_CP047654.1"/>
</dbReference>
<name>A0ABU1ZUR1_9CORY</name>
<protein>
    <recommendedName>
        <fullName evidence="3">Acyl-CoA carboxylase subunit epsilon</fullName>
    </recommendedName>
</protein>
<organism evidence="1 2">
    <name type="scientific">Corynebacterium guangdongense</name>
    <dbReference type="NCBI Taxonomy" id="1783348"/>
    <lineage>
        <taxon>Bacteria</taxon>
        <taxon>Bacillati</taxon>
        <taxon>Actinomycetota</taxon>
        <taxon>Actinomycetes</taxon>
        <taxon>Mycobacteriales</taxon>
        <taxon>Corynebacteriaceae</taxon>
        <taxon>Corynebacterium</taxon>
    </lineage>
</organism>
<dbReference type="InterPro" id="IPR032716">
    <property type="entry name" value="ACC_epsilon"/>
</dbReference>
<reference evidence="1" key="1">
    <citation type="submission" date="2023-07" db="EMBL/GenBank/DDBJ databases">
        <title>Sequencing the genomes of 1000 actinobacteria strains.</title>
        <authorList>
            <person name="Klenk H.-P."/>
        </authorList>
    </citation>
    <scope>NUCLEOTIDE SEQUENCE</scope>
    <source>
        <strain evidence="1">DSM 107476</strain>
    </source>
</reference>
<accession>A0ABU1ZUR1</accession>
<proteinExistence type="predicted"/>
<sequence>MTVSTEAPLFTVVKGNPTDDEVAALTAVFTQLIAAAAPAEDKERNLWGRPADRLQRHTVYNPSAFRSVTFY</sequence>
<dbReference type="Pfam" id="PF13822">
    <property type="entry name" value="ACC_epsilon"/>
    <property type="match status" value="1"/>
</dbReference>
<dbReference type="Proteomes" id="UP001180840">
    <property type="component" value="Unassembled WGS sequence"/>
</dbReference>
<evidence type="ECO:0000313" key="2">
    <source>
        <dbReference type="Proteomes" id="UP001180840"/>
    </source>
</evidence>
<evidence type="ECO:0000313" key="1">
    <source>
        <dbReference type="EMBL" id="MDR7328667.1"/>
    </source>
</evidence>
<comment type="caution">
    <text evidence="1">The sequence shown here is derived from an EMBL/GenBank/DDBJ whole genome shotgun (WGS) entry which is preliminary data.</text>
</comment>
<evidence type="ECO:0008006" key="3">
    <source>
        <dbReference type="Google" id="ProtNLM"/>
    </source>
</evidence>
<keyword evidence="2" id="KW-1185">Reference proteome</keyword>